<evidence type="ECO:0000256" key="2">
    <source>
        <dbReference type="SAM" id="SignalP"/>
    </source>
</evidence>
<dbReference type="PANTHER" id="PTHR43143:SF1">
    <property type="entry name" value="SERINE_THREONINE-PROTEIN PHOSPHATASE CPPED1"/>
    <property type="match status" value="1"/>
</dbReference>
<dbReference type="InterPro" id="IPR051918">
    <property type="entry name" value="STPP_CPPED1"/>
</dbReference>
<dbReference type="InterPro" id="IPR029052">
    <property type="entry name" value="Metallo-depent_PP-like"/>
</dbReference>
<dbReference type="AlphaFoldDB" id="A0A1N6IXF8"/>
<reference evidence="5" key="1">
    <citation type="submission" date="2016-11" db="EMBL/GenBank/DDBJ databases">
        <authorList>
            <person name="Varghese N."/>
            <person name="Submissions S."/>
        </authorList>
    </citation>
    <scope>NUCLEOTIDE SEQUENCE [LARGE SCALE GENOMIC DNA]</scope>
    <source>
        <strain evidence="5">DSM 17456</strain>
    </source>
</reference>
<feature type="domain" description="Calcineurin-like phosphoesterase" evidence="3">
    <location>
        <begin position="41"/>
        <end position="260"/>
    </location>
</feature>
<feature type="signal peptide" evidence="2">
    <location>
        <begin position="1"/>
        <end position="30"/>
    </location>
</feature>
<dbReference type="InterPro" id="IPR004843">
    <property type="entry name" value="Calcineurin-like_PHP"/>
</dbReference>
<feature type="chain" id="PRO_5012839607" evidence="2">
    <location>
        <begin position="31"/>
        <end position="354"/>
    </location>
</feature>
<dbReference type="PANTHER" id="PTHR43143">
    <property type="entry name" value="METALLOPHOSPHOESTERASE, CALCINEURIN SUPERFAMILY"/>
    <property type="match status" value="1"/>
</dbReference>
<evidence type="ECO:0000259" key="3">
    <source>
        <dbReference type="Pfam" id="PF00149"/>
    </source>
</evidence>
<protein>
    <submittedName>
        <fullName evidence="4">3',5'-cyclic AMP phosphodiesterase CpdA</fullName>
    </submittedName>
</protein>
<dbReference type="STRING" id="1121457.SAMN02745161_3029"/>
<keyword evidence="1" id="KW-0479">Metal-binding</keyword>
<keyword evidence="1" id="KW-0408">Iron</keyword>
<dbReference type="OrthoDB" id="5464520at2"/>
<gene>
    <name evidence="4" type="ORF">SAMN02745161_3029</name>
</gene>
<keyword evidence="5" id="KW-1185">Reference proteome</keyword>
<dbReference type="Gene3D" id="3.60.21.10">
    <property type="match status" value="1"/>
</dbReference>
<dbReference type="InterPro" id="IPR006311">
    <property type="entry name" value="TAT_signal"/>
</dbReference>
<dbReference type="GO" id="GO:0051536">
    <property type="term" value="F:iron-sulfur cluster binding"/>
    <property type="evidence" value="ECO:0007669"/>
    <property type="project" value="UniProtKB-KW"/>
</dbReference>
<evidence type="ECO:0000256" key="1">
    <source>
        <dbReference type="ARBA" id="ARBA00023014"/>
    </source>
</evidence>
<evidence type="ECO:0000313" key="4">
    <source>
        <dbReference type="EMBL" id="SIO36722.1"/>
    </source>
</evidence>
<sequence>MKKSTNRRQFLQAGAFTLMGMSLMGSKAFAAPSKTGFAPVRFGVISDPHLDIKGKNGMKMSAASVDCVRQAVNGLNQEKELSFVVVTGDLLLDGEKQNAEAIKELLDTLKVPYFVIAGNHDFVPVNPAKHRGGFDYLTIEEFVKFFEGKGYDGSGKRYWAHSIVPGLRIIGLDANLPHEEKKWGGVLPQEQLEWLDKQLTEHKDEMNIVFMHHNVIPWSSDELKGGPKQWFCVDNAEAVRAVLEKHAEAAPLMITGHRHIGMRVNELAGVNYMVAPSANTHPMRYSVLTVSPEAVTWKTPMVGVPESVHVEARSNLLGAKWWRETQYAERSGTNDVEVLEFYEKNSQRIGTKIL</sequence>
<name>A0A1N6IXF8_9BACT</name>
<proteinExistence type="predicted"/>
<keyword evidence="2" id="KW-0732">Signal</keyword>
<keyword evidence="1" id="KW-0411">Iron-sulfur</keyword>
<dbReference type="GO" id="GO:0016787">
    <property type="term" value="F:hydrolase activity"/>
    <property type="evidence" value="ECO:0007669"/>
    <property type="project" value="InterPro"/>
</dbReference>
<organism evidence="4 5">
    <name type="scientific">Halodesulfovibrio marinisediminis DSM 17456</name>
    <dbReference type="NCBI Taxonomy" id="1121457"/>
    <lineage>
        <taxon>Bacteria</taxon>
        <taxon>Pseudomonadati</taxon>
        <taxon>Thermodesulfobacteriota</taxon>
        <taxon>Desulfovibrionia</taxon>
        <taxon>Desulfovibrionales</taxon>
        <taxon>Desulfovibrionaceae</taxon>
        <taxon>Halodesulfovibrio</taxon>
    </lineage>
</organism>
<accession>A0A1N6IXF8</accession>
<evidence type="ECO:0000313" key="5">
    <source>
        <dbReference type="Proteomes" id="UP000184694"/>
    </source>
</evidence>
<dbReference type="Proteomes" id="UP000184694">
    <property type="component" value="Unassembled WGS sequence"/>
</dbReference>
<dbReference type="SUPFAM" id="SSF56300">
    <property type="entry name" value="Metallo-dependent phosphatases"/>
    <property type="match status" value="1"/>
</dbReference>
<dbReference type="PROSITE" id="PS51318">
    <property type="entry name" value="TAT"/>
    <property type="match status" value="1"/>
</dbReference>
<dbReference type="EMBL" id="FSRG01000007">
    <property type="protein sequence ID" value="SIO36722.1"/>
    <property type="molecule type" value="Genomic_DNA"/>
</dbReference>
<dbReference type="RefSeq" id="WP_074217771.1">
    <property type="nucleotide sequence ID" value="NZ_FSRG01000007.1"/>
</dbReference>
<dbReference type="Pfam" id="PF00149">
    <property type="entry name" value="Metallophos"/>
    <property type="match status" value="1"/>
</dbReference>